<comment type="caution">
    <text evidence="2">The sequence shown here is derived from an EMBL/GenBank/DDBJ whole genome shotgun (WGS) entry which is preliminary data.</text>
</comment>
<keyword evidence="3" id="KW-1185">Reference proteome</keyword>
<dbReference type="AlphaFoldDB" id="A0A5J5JZF7"/>
<sequence>MPGGRHDEADVTETHAPTDRSHTATASVMQHRPRGPNHRVRDRPYEITRRNVMPAHRAQLGQSRLESGALAELAARLTERDYQILGCVHEHRVLTTHQIQKIFFTLPQPTRRRLSILHRLGALTRFRPWTPYGAGSAPSHWVLGRAGAAALAANRNITVAELGYRYDTATAICLSSRLAHQVGVNDFFADLHAYARRSQGQATVRKWWPERRCVELWGDLARPDAYGRWTENGRELDFFLEHDTGTEPLTKVAAKLNDYANLAEATGITTPVLIWLPGTAREAHLRQRLDRVEVPVATATHTSLGDGPAGPIWLPAGATVNRLRLAELADAWPEMLLGSTADGPEGEER</sequence>
<feature type="compositionally biased region" description="Basic and acidic residues" evidence="1">
    <location>
        <begin position="1"/>
        <end position="22"/>
    </location>
</feature>
<dbReference type="EMBL" id="VYTZ01000009">
    <property type="protein sequence ID" value="KAA9375975.1"/>
    <property type="molecule type" value="Genomic_DNA"/>
</dbReference>
<name>A0A5J5JZF7_9ACTN</name>
<evidence type="ECO:0000313" key="2">
    <source>
        <dbReference type="EMBL" id="KAA9375975.1"/>
    </source>
</evidence>
<dbReference type="InterPro" id="IPR025855">
    <property type="entry name" value="Replic_Relax"/>
</dbReference>
<feature type="compositionally biased region" description="Basic residues" evidence="1">
    <location>
        <begin position="31"/>
        <end position="41"/>
    </location>
</feature>
<dbReference type="Pfam" id="PF13814">
    <property type="entry name" value="Replic_Relax"/>
    <property type="match status" value="1"/>
</dbReference>
<proteinExistence type="predicted"/>
<evidence type="ECO:0000313" key="3">
    <source>
        <dbReference type="Proteomes" id="UP000327011"/>
    </source>
</evidence>
<organism evidence="2 3">
    <name type="scientific">Microbispora cellulosiformans</name>
    <dbReference type="NCBI Taxonomy" id="2614688"/>
    <lineage>
        <taxon>Bacteria</taxon>
        <taxon>Bacillati</taxon>
        <taxon>Actinomycetota</taxon>
        <taxon>Actinomycetes</taxon>
        <taxon>Streptosporangiales</taxon>
        <taxon>Streptosporangiaceae</taxon>
        <taxon>Microbispora</taxon>
    </lineage>
</organism>
<reference evidence="2 3" key="1">
    <citation type="submission" date="2019-09" db="EMBL/GenBank/DDBJ databases">
        <title>Screening of Novel Bioactive Compounds from Soil-Associated.</title>
        <authorList>
            <person name="Gong X."/>
        </authorList>
    </citation>
    <scope>NUCLEOTIDE SEQUENCE [LARGE SCALE GENOMIC DNA]</scope>
    <source>
        <strain evidence="2 3">Gxj-6</strain>
    </source>
</reference>
<accession>A0A5J5JZF7</accession>
<evidence type="ECO:0008006" key="4">
    <source>
        <dbReference type="Google" id="ProtNLM"/>
    </source>
</evidence>
<dbReference type="Proteomes" id="UP000327011">
    <property type="component" value="Unassembled WGS sequence"/>
</dbReference>
<feature type="region of interest" description="Disordered" evidence="1">
    <location>
        <begin position="1"/>
        <end position="41"/>
    </location>
</feature>
<gene>
    <name evidence="2" type="ORF">F5972_24965</name>
</gene>
<evidence type="ECO:0000256" key="1">
    <source>
        <dbReference type="SAM" id="MobiDB-lite"/>
    </source>
</evidence>
<protein>
    <recommendedName>
        <fullName evidence="4">Replication-relaxation</fullName>
    </recommendedName>
</protein>